<keyword evidence="2" id="KW-1185">Reference proteome</keyword>
<reference evidence="3" key="1">
    <citation type="submission" date="2022-11" db="UniProtKB">
        <authorList>
            <consortium name="WormBaseParasite"/>
        </authorList>
    </citation>
    <scope>IDENTIFICATION</scope>
</reference>
<evidence type="ECO:0000256" key="1">
    <source>
        <dbReference type="SAM" id="MobiDB-lite"/>
    </source>
</evidence>
<feature type="region of interest" description="Disordered" evidence="1">
    <location>
        <begin position="52"/>
        <end position="89"/>
    </location>
</feature>
<name>A0A914WA57_9BILA</name>
<dbReference type="Proteomes" id="UP000887566">
    <property type="component" value="Unplaced"/>
</dbReference>
<evidence type="ECO:0000313" key="3">
    <source>
        <dbReference type="WBParaSite" id="PSAMB.scaffold3437size18273.g21477.t1"/>
    </source>
</evidence>
<evidence type="ECO:0000313" key="2">
    <source>
        <dbReference type="Proteomes" id="UP000887566"/>
    </source>
</evidence>
<feature type="compositionally biased region" description="Basic and acidic residues" evidence="1">
    <location>
        <begin position="53"/>
        <end position="75"/>
    </location>
</feature>
<dbReference type="AlphaFoldDB" id="A0A914WA57"/>
<protein>
    <submittedName>
        <fullName evidence="3">Uncharacterized protein</fullName>
    </submittedName>
</protein>
<accession>A0A914WA57</accession>
<sequence>MARHVADCLEQFNTGVDKVLQARQMLMSDSRLSTSDKEKLLIALENSIHQARKRLEASPVDERAEPEGGRADSPHSVHSARPPPPLDANFLAQHGHQLIALLQQNMAKQN</sequence>
<dbReference type="WBParaSite" id="PSAMB.scaffold3437size18273.g21477.t1">
    <property type="protein sequence ID" value="PSAMB.scaffold3437size18273.g21477.t1"/>
    <property type="gene ID" value="PSAMB.scaffold3437size18273.g21477"/>
</dbReference>
<proteinExistence type="predicted"/>
<organism evidence="2 3">
    <name type="scientific">Plectus sambesii</name>
    <dbReference type="NCBI Taxonomy" id="2011161"/>
    <lineage>
        <taxon>Eukaryota</taxon>
        <taxon>Metazoa</taxon>
        <taxon>Ecdysozoa</taxon>
        <taxon>Nematoda</taxon>
        <taxon>Chromadorea</taxon>
        <taxon>Plectida</taxon>
        <taxon>Plectina</taxon>
        <taxon>Plectoidea</taxon>
        <taxon>Plectidae</taxon>
        <taxon>Plectus</taxon>
    </lineage>
</organism>